<accession>A0AAX6MB14</accession>
<evidence type="ECO:0000259" key="5">
    <source>
        <dbReference type="Pfam" id="PF00501"/>
    </source>
</evidence>
<dbReference type="AlphaFoldDB" id="A0AAX6MB14"/>
<evidence type="ECO:0000313" key="7">
    <source>
        <dbReference type="Proteomes" id="UP001369815"/>
    </source>
</evidence>
<comment type="similarity">
    <text evidence="1">Belongs to the ATP-dependent AMP-binding enzyme family.</text>
</comment>
<evidence type="ECO:0000256" key="1">
    <source>
        <dbReference type="ARBA" id="ARBA00006432"/>
    </source>
</evidence>
<dbReference type="PANTHER" id="PTHR43107">
    <property type="entry name" value="LONG-CHAIN FATTY ACID TRANSPORT PROTEIN"/>
    <property type="match status" value="1"/>
</dbReference>
<dbReference type="InterPro" id="IPR042099">
    <property type="entry name" value="ANL_N_sf"/>
</dbReference>
<dbReference type="GO" id="GO:0009898">
    <property type="term" value="C:cytoplasmic side of plasma membrane"/>
    <property type="evidence" value="ECO:0007669"/>
    <property type="project" value="TreeGrafter"/>
</dbReference>
<dbReference type="GO" id="GO:0005777">
    <property type="term" value="C:peroxisome"/>
    <property type="evidence" value="ECO:0007669"/>
    <property type="project" value="TreeGrafter"/>
</dbReference>
<dbReference type="GO" id="GO:0005324">
    <property type="term" value="F:long-chain fatty acid transmembrane transporter activity"/>
    <property type="evidence" value="ECO:0007669"/>
    <property type="project" value="TreeGrafter"/>
</dbReference>
<name>A0AAX6MB14_9PEZI</name>
<dbReference type="GO" id="GO:0004467">
    <property type="term" value="F:long-chain fatty acid-CoA ligase activity"/>
    <property type="evidence" value="ECO:0007669"/>
    <property type="project" value="TreeGrafter"/>
</dbReference>
<dbReference type="Proteomes" id="UP001369815">
    <property type="component" value="Unassembled WGS sequence"/>
</dbReference>
<dbReference type="GO" id="GO:0005524">
    <property type="term" value="F:ATP binding"/>
    <property type="evidence" value="ECO:0007669"/>
    <property type="project" value="UniProtKB-KW"/>
</dbReference>
<keyword evidence="2" id="KW-0436">Ligase</keyword>
<evidence type="ECO:0000256" key="3">
    <source>
        <dbReference type="ARBA" id="ARBA00022741"/>
    </source>
</evidence>
<dbReference type="GO" id="GO:0044539">
    <property type="term" value="P:long-chain fatty acid import into cell"/>
    <property type="evidence" value="ECO:0007669"/>
    <property type="project" value="TreeGrafter"/>
</dbReference>
<comment type="caution">
    <text evidence="6">The sequence shown here is derived from an EMBL/GenBank/DDBJ whole genome shotgun (WGS) entry which is preliminary data.</text>
</comment>
<keyword evidence="3" id="KW-0547">Nucleotide-binding</keyword>
<protein>
    <recommendedName>
        <fullName evidence="5">AMP-dependent synthetase/ligase domain-containing protein</fullName>
    </recommendedName>
</protein>
<feature type="domain" description="AMP-dependent synthetase/ligase" evidence="5">
    <location>
        <begin position="63"/>
        <end position="236"/>
    </location>
</feature>
<dbReference type="PROSITE" id="PS00455">
    <property type="entry name" value="AMP_BINDING"/>
    <property type="match status" value="1"/>
</dbReference>
<dbReference type="InterPro" id="IPR020845">
    <property type="entry name" value="AMP-binding_CS"/>
</dbReference>
<dbReference type="Pfam" id="PF00501">
    <property type="entry name" value="AMP-binding"/>
    <property type="match status" value="1"/>
</dbReference>
<dbReference type="GO" id="GO:0005811">
    <property type="term" value="C:lipid droplet"/>
    <property type="evidence" value="ECO:0007669"/>
    <property type="project" value="TreeGrafter"/>
</dbReference>
<evidence type="ECO:0000256" key="2">
    <source>
        <dbReference type="ARBA" id="ARBA00022598"/>
    </source>
</evidence>
<reference evidence="6 7" key="1">
    <citation type="journal article" date="2024" name="Front Chem Biol">
        <title>Unveiling the potential of Daldinia eschscholtzii MFLUCC 19-0629 through bioactivity and bioinformatics studies for enhanced sustainable agriculture production.</title>
        <authorList>
            <person name="Brooks S."/>
            <person name="Weaver J.A."/>
            <person name="Klomchit A."/>
            <person name="Alharthi S.A."/>
            <person name="Onlamun T."/>
            <person name="Nurani R."/>
            <person name="Vong T.K."/>
            <person name="Alberti F."/>
            <person name="Greco C."/>
        </authorList>
    </citation>
    <scope>NUCLEOTIDE SEQUENCE [LARGE SCALE GENOMIC DNA]</scope>
    <source>
        <strain evidence="6">MFLUCC 19-0629</strain>
    </source>
</reference>
<gene>
    <name evidence="6" type="ORF">Daesc_009757</name>
</gene>
<dbReference type="Gene3D" id="3.40.50.12780">
    <property type="entry name" value="N-terminal domain of ligase-like"/>
    <property type="match status" value="1"/>
</dbReference>
<dbReference type="SUPFAM" id="SSF56801">
    <property type="entry name" value="Acetyl-CoA synthetase-like"/>
    <property type="match status" value="1"/>
</dbReference>
<evidence type="ECO:0000313" key="6">
    <source>
        <dbReference type="EMBL" id="KAK6949673.1"/>
    </source>
</evidence>
<keyword evidence="4" id="KW-0067">ATP-binding</keyword>
<dbReference type="EMBL" id="JBANMG010000009">
    <property type="protein sequence ID" value="KAK6949673.1"/>
    <property type="molecule type" value="Genomic_DNA"/>
</dbReference>
<dbReference type="InterPro" id="IPR000873">
    <property type="entry name" value="AMP-dep_synth/lig_dom"/>
</dbReference>
<proteinExistence type="inferred from homology"/>
<keyword evidence="7" id="KW-1185">Reference proteome</keyword>
<sequence length="259" mass="28694">MPTPLALSLPAAAAGLAYINAKTGLWYDRVMLSGTLPAIFRIINRDRKDRCSTFYTLENAAKNKSTSNRPFILFQDRSWTYAEVYEMALRYGNWFKDRFGVKPKDIVAVDLQNSDHFIFICFGLWSIGAKPAYINYNLTGQPLVHCVNTANSVLMLVDPEVAVNIDDDVREKLGDLQIEFLTEEVKADVLATKPVRPSDSLRSGEISKDIAILIYTSGTTGLPKAAIVSWKKMTLAGSFVGGFLGTKQSDVFYTACVPS</sequence>
<organism evidence="6 7">
    <name type="scientific">Daldinia eschscholtzii</name>
    <dbReference type="NCBI Taxonomy" id="292717"/>
    <lineage>
        <taxon>Eukaryota</taxon>
        <taxon>Fungi</taxon>
        <taxon>Dikarya</taxon>
        <taxon>Ascomycota</taxon>
        <taxon>Pezizomycotina</taxon>
        <taxon>Sordariomycetes</taxon>
        <taxon>Xylariomycetidae</taxon>
        <taxon>Xylariales</taxon>
        <taxon>Hypoxylaceae</taxon>
        <taxon>Daldinia</taxon>
    </lineage>
</organism>
<evidence type="ECO:0000256" key="4">
    <source>
        <dbReference type="ARBA" id="ARBA00022840"/>
    </source>
</evidence>
<dbReference type="PANTHER" id="PTHR43107:SF15">
    <property type="entry name" value="FATTY ACID TRANSPORT PROTEIN 3, ISOFORM A"/>
    <property type="match status" value="1"/>
</dbReference>